<dbReference type="InterPro" id="IPR003769">
    <property type="entry name" value="ClpS_core"/>
</dbReference>
<name>A0AAJ1BC87_9ACTO</name>
<sequence length="98" mass="11250">MVNDLVSDPGTPPYSDRTRLKQWRVTIFRDPVNQPRYVERVLAHQFSMPREKAKRTRLEIFNQGQTEVAAGTRERMEALVQALHGYGLRATLGGPDQQ</sequence>
<protein>
    <submittedName>
        <fullName evidence="2">ATP-dependent Clp protease adaptor ClpS</fullName>
    </submittedName>
</protein>
<gene>
    <name evidence="2" type="ORF">L0M99_07025</name>
</gene>
<evidence type="ECO:0000313" key="3">
    <source>
        <dbReference type="Proteomes" id="UP001200537"/>
    </source>
</evidence>
<dbReference type="EMBL" id="JAKNHJ010000013">
    <property type="protein sequence ID" value="MCG4618243.1"/>
    <property type="molecule type" value="Genomic_DNA"/>
</dbReference>
<dbReference type="GO" id="GO:0006508">
    <property type="term" value="P:proteolysis"/>
    <property type="evidence" value="ECO:0007669"/>
    <property type="project" value="UniProtKB-KW"/>
</dbReference>
<keyword evidence="2" id="KW-0378">Hydrolase</keyword>
<comment type="caution">
    <text evidence="2">The sequence shown here is derived from an EMBL/GenBank/DDBJ whole genome shotgun (WGS) entry which is preliminary data.</text>
</comment>
<feature type="domain" description="Adaptor protein ClpS core" evidence="1">
    <location>
        <begin position="21"/>
        <end position="90"/>
    </location>
</feature>
<dbReference type="GO" id="GO:0008233">
    <property type="term" value="F:peptidase activity"/>
    <property type="evidence" value="ECO:0007669"/>
    <property type="project" value="UniProtKB-KW"/>
</dbReference>
<dbReference type="Pfam" id="PF02617">
    <property type="entry name" value="ClpS"/>
    <property type="match status" value="1"/>
</dbReference>
<accession>A0AAJ1BC87</accession>
<dbReference type="InterPro" id="IPR014719">
    <property type="entry name" value="Ribosomal_bL12_C/ClpS-like"/>
</dbReference>
<proteinExistence type="predicted"/>
<dbReference type="RefSeq" id="WP_024058673.1">
    <property type="nucleotide sequence ID" value="NZ_CBCTPO010000008.1"/>
</dbReference>
<dbReference type="Proteomes" id="UP001200537">
    <property type="component" value="Unassembled WGS sequence"/>
</dbReference>
<dbReference type="Gene3D" id="3.30.1390.10">
    <property type="match status" value="1"/>
</dbReference>
<keyword evidence="2" id="KW-0645">Protease</keyword>
<dbReference type="GO" id="GO:0030163">
    <property type="term" value="P:protein catabolic process"/>
    <property type="evidence" value="ECO:0007669"/>
    <property type="project" value="InterPro"/>
</dbReference>
<reference evidence="2" key="1">
    <citation type="submission" date="2022-01" db="EMBL/GenBank/DDBJ databases">
        <title>Collection of gut derived symbiotic bacterial strains cultured from healthy donors.</title>
        <authorList>
            <person name="Lin H."/>
            <person name="Kohout C."/>
            <person name="Waligurski E."/>
            <person name="Pamer E.G."/>
        </authorList>
    </citation>
    <scope>NUCLEOTIDE SEQUENCE</scope>
    <source>
        <strain evidence="2">DFI.7.46</strain>
    </source>
</reference>
<organism evidence="2 3">
    <name type="scientific">Varibaculum cambriense</name>
    <dbReference type="NCBI Taxonomy" id="184870"/>
    <lineage>
        <taxon>Bacteria</taxon>
        <taxon>Bacillati</taxon>
        <taxon>Actinomycetota</taxon>
        <taxon>Actinomycetes</taxon>
        <taxon>Actinomycetales</taxon>
        <taxon>Actinomycetaceae</taxon>
        <taxon>Varibaculum</taxon>
    </lineage>
</organism>
<evidence type="ECO:0000259" key="1">
    <source>
        <dbReference type="Pfam" id="PF02617"/>
    </source>
</evidence>
<dbReference type="SUPFAM" id="SSF54736">
    <property type="entry name" value="ClpS-like"/>
    <property type="match status" value="1"/>
</dbReference>
<dbReference type="AlphaFoldDB" id="A0AAJ1BC87"/>
<evidence type="ECO:0000313" key="2">
    <source>
        <dbReference type="EMBL" id="MCG4618243.1"/>
    </source>
</evidence>